<dbReference type="InterPro" id="IPR032675">
    <property type="entry name" value="LRR_dom_sf"/>
</dbReference>
<feature type="domain" description="F-box" evidence="1">
    <location>
        <begin position="31"/>
        <end position="67"/>
    </location>
</feature>
<dbReference type="GeneID" id="110806232"/>
<dbReference type="InterPro" id="IPR055357">
    <property type="entry name" value="LRR_At1g61320_AtMIF1"/>
</dbReference>
<reference evidence="3" key="2">
    <citation type="submission" date="2025-08" db="UniProtKB">
        <authorList>
            <consortium name="RefSeq"/>
        </authorList>
    </citation>
    <scope>IDENTIFICATION</scope>
    <source>
        <tissue evidence="3">Leaf</tissue>
    </source>
</reference>
<accession>A0A9R0JGB9</accession>
<dbReference type="SMART" id="SM00256">
    <property type="entry name" value="FBOX"/>
    <property type="match status" value="1"/>
</dbReference>
<dbReference type="Proteomes" id="UP000813463">
    <property type="component" value="Chromosome 5"/>
</dbReference>
<name>A0A9R0JGB9_SPIOL</name>
<dbReference type="InterPro" id="IPR036047">
    <property type="entry name" value="F-box-like_dom_sf"/>
</dbReference>
<dbReference type="PANTHER" id="PTHR34145:SF79">
    <property type="entry name" value="F-BOX DOMAIN, FBD DOMAIN, LEUCINE-RICH REPEAT DOMAIN SUPERFAMILY"/>
    <property type="match status" value="1"/>
</dbReference>
<dbReference type="AlphaFoldDB" id="A0A9R0JGB9"/>
<protein>
    <submittedName>
        <fullName evidence="3">F-box protein At3g58860</fullName>
    </submittedName>
</protein>
<dbReference type="SUPFAM" id="SSF81383">
    <property type="entry name" value="F-box domain"/>
    <property type="match status" value="1"/>
</dbReference>
<gene>
    <name evidence="3" type="primary">LOC110806232</name>
</gene>
<dbReference type="PROSITE" id="PS50181">
    <property type="entry name" value="FBOX"/>
    <property type="match status" value="1"/>
</dbReference>
<dbReference type="CDD" id="cd22160">
    <property type="entry name" value="F-box_AtFBL13-like"/>
    <property type="match status" value="1"/>
</dbReference>
<dbReference type="KEGG" id="soe:110806232"/>
<dbReference type="PANTHER" id="PTHR34145">
    <property type="entry name" value="OS02G0105600 PROTEIN"/>
    <property type="match status" value="1"/>
</dbReference>
<dbReference type="InterPro" id="IPR001810">
    <property type="entry name" value="F-box_dom"/>
</dbReference>
<organism evidence="2 3">
    <name type="scientific">Spinacia oleracea</name>
    <name type="common">Spinach</name>
    <dbReference type="NCBI Taxonomy" id="3562"/>
    <lineage>
        <taxon>Eukaryota</taxon>
        <taxon>Viridiplantae</taxon>
        <taxon>Streptophyta</taxon>
        <taxon>Embryophyta</taxon>
        <taxon>Tracheophyta</taxon>
        <taxon>Spermatophyta</taxon>
        <taxon>Magnoliopsida</taxon>
        <taxon>eudicotyledons</taxon>
        <taxon>Gunneridae</taxon>
        <taxon>Pentapetalae</taxon>
        <taxon>Caryophyllales</taxon>
        <taxon>Chenopodiaceae</taxon>
        <taxon>Chenopodioideae</taxon>
        <taxon>Anserineae</taxon>
        <taxon>Spinacia</taxon>
    </lineage>
</organism>
<evidence type="ECO:0000313" key="3">
    <source>
        <dbReference type="RefSeq" id="XP_021867568.2"/>
    </source>
</evidence>
<dbReference type="InterPro" id="IPR053781">
    <property type="entry name" value="F-box_AtFBL13-like"/>
</dbReference>
<dbReference type="Gene3D" id="1.20.1280.50">
    <property type="match status" value="1"/>
</dbReference>
<dbReference type="InterPro" id="IPR053772">
    <property type="entry name" value="At1g61320/At1g61330-like"/>
</dbReference>
<dbReference type="Pfam" id="PF00646">
    <property type="entry name" value="F-box"/>
    <property type="match status" value="1"/>
</dbReference>
<dbReference type="SUPFAM" id="SSF52047">
    <property type="entry name" value="RNI-like"/>
    <property type="match status" value="1"/>
</dbReference>
<evidence type="ECO:0000313" key="2">
    <source>
        <dbReference type="Proteomes" id="UP000813463"/>
    </source>
</evidence>
<evidence type="ECO:0000259" key="1">
    <source>
        <dbReference type="PROSITE" id="PS50181"/>
    </source>
</evidence>
<sequence>MRGYVSSKKKRCSSEKVQSSSTGVLERCKVADRLSELPDDIIVSVLSRLKLKEATRTSVLSRRWRSLWTFTTGALDFHYAGPVPDGPQAADIYLDIYLHGRKNKDPLVERGRPEFIAWVNHVLSLHQGSRIDEFEVSAKLFGRMRTSIIDKWLHFAFQKRVKRLKLDLRRKIPTSETSYSLKKPLLCKFSSHLDSLTLLYLNEVAVSSKVIHYFLLKCCFLEELHVERSSCLVEMKVPGPMPQLRCLRIIDCLNLKFIEIHAVNILVFAYHGYNVPVTFGKAPPLVDASLGGYYASYLVKNMSQFPSYISSVESLQLDLSGYHLSAGVLPDLPTFENLVDLKLMLQGFGVGSTLDCCASLFKRCPILRRFSLNVSLRNGTERAEDRKRIKRSTECLHSLINVLELEGFGGSEGRAEVDCSIVSCLPSLEQVILRPSFAMLYDKVEIKEKVADLSKHLKMIMPLRAELIVYDNVYYTPN</sequence>
<dbReference type="RefSeq" id="XP_021867568.2">
    <property type="nucleotide sequence ID" value="XM_022011876.2"/>
</dbReference>
<keyword evidence="2" id="KW-1185">Reference proteome</keyword>
<reference evidence="2" key="1">
    <citation type="journal article" date="2021" name="Nat. Commun.">
        <title>Genomic analyses provide insights into spinach domestication and the genetic basis of agronomic traits.</title>
        <authorList>
            <person name="Cai X."/>
            <person name="Sun X."/>
            <person name="Xu C."/>
            <person name="Sun H."/>
            <person name="Wang X."/>
            <person name="Ge C."/>
            <person name="Zhang Z."/>
            <person name="Wang Q."/>
            <person name="Fei Z."/>
            <person name="Jiao C."/>
            <person name="Wang Q."/>
        </authorList>
    </citation>
    <scope>NUCLEOTIDE SEQUENCE [LARGE SCALE GENOMIC DNA]</scope>
    <source>
        <strain evidence="2">cv. Varoflay</strain>
    </source>
</reference>
<dbReference type="Pfam" id="PF23622">
    <property type="entry name" value="LRR_At1g61320_AtMIF1"/>
    <property type="match status" value="1"/>
</dbReference>
<proteinExistence type="predicted"/>
<dbReference type="Gene3D" id="3.80.10.10">
    <property type="entry name" value="Ribonuclease Inhibitor"/>
    <property type="match status" value="1"/>
</dbReference>